<keyword evidence="4" id="KW-0325">Glycoprotein</keyword>
<feature type="domain" description="Vitellogenin" evidence="7">
    <location>
        <begin position="31"/>
        <end position="664"/>
    </location>
</feature>
<dbReference type="RefSeq" id="XP_066921865.1">
    <property type="nucleotide sequence ID" value="XM_067065764.1"/>
</dbReference>
<accession>A0A7M5XG98</accession>
<dbReference type="InterPro" id="IPR015817">
    <property type="entry name" value="Vitellinogen_open_b-sht_sub1"/>
</dbReference>
<dbReference type="PROSITE" id="PS51211">
    <property type="entry name" value="VITELLOGENIN"/>
    <property type="match status" value="1"/>
</dbReference>
<dbReference type="SUPFAM" id="SSF48431">
    <property type="entry name" value="Lipovitellin-phosvitin complex, superhelical domain"/>
    <property type="match status" value="1"/>
</dbReference>
<keyword evidence="1 6" id="KW-0732">Signal</keyword>
<organism evidence="9 10">
    <name type="scientific">Clytia hemisphaerica</name>
    <dbReference type="NCBI Taxonomy" id="252671"/>
    <lineage>
        <taxon>Eukaryota</taxon>
        <taxon>Metazoa</taxon>
        <taxon>Cnidaria</taxon>
        <taxon>Hydrozoa</taxon>
        <taxon>Hydroidolina</taxon>
        <taxon>Leptothecata</taxon>
        <taxon>Obeliida</taxon>
        <taxon>Clytiidae</taxon>
        <taxon>Clytia</taxon>
    </lineage>
</organism>
<feature type="domain" description="VWFD" evidence="8">
    <location>
        <begin position="3049"/>
        <end position="3229"/>
    </location>
</feature>
<dbReference type="EnsemblMetazoa" id="CLYHEMT021883.1">
    <property type="protein sequence ID" value="CLYHEMP021883.1"/>
    <property type="gene ID" value="CLYHEMG021883"/>
</dbReference>
<dbReference type="GeneID" id="136809247"/>
<dbReference type="Proteomes" id="UP000594262">
    <property type="component" value="Unplaced"/>
</dbReference>
<dbReference type="InterPro" id="IPR011030">
    <property type="entry name" value="Lipovitellin_superhlx_dom"/>
</dbReference>
<dbReference type="Gene3D" id="2.20.80.10">
    <property type="entry name" value="Lipovitellin-phosvitin complex, chain A, domain 4"/>
    <property type="match status" value="1"/>
</dbReference>
<keyword evidence="10" id="KW-1185">Reference proteome</keyword>
<dbReference type="SMART" id="SM01169">
    <property type="entry name" value="DUF1943"/>
    <property type="match status" value="1"/>
</dbReference>
<dbReference type="PANTHER" id="PTHR23345:SF15">
    <property type="entry name" value="VITELLOGENIN 1-RELATED"/>
    <property type="match status" value="1"/>
</dbReference>
<dbReference type="Gene3D" id="2.20.50.20">
    <property type="entry name" value="Lipovitellin. Chain A, domain 3"/>
    <property type="match status" value="1"/>
</dbReference>
<dbReference type="InterPro" id="IPR001846">
    <property type="entry name" value="VWF_type-D"/>
</dbReference>
<keyword evidence="2" id="KW-0758">Storage protein</keyword>
<keyword evidence="3" id="KW-1015">Disulfide bond</keyword>
<dbReference type="GO" id="GO:0005319">
    <property type="term" value="F:lipid transporter activity"/>
    <property type="evidence" value="ECO:0007669"/>
    <property type="project" value="InterPro"/>
</dbReference>
<evidence type="ECO:0000313" key="10">
    <source>
        <dbReference type="Proteomes" id="UP000594262"/>
    </source>
</evidence>
<dbReference type="Gene3D" id="1.25.10.20">
    <property type="entry name" value="Vitellinogen, superhelical"/>
    <property type="match status" value="1"/>
</dbReference>
<dbReference type="InterPro" id="IPR050733">
    <property type="entry name" value="Vitellogenin/Apolipophorin"/>
</dbReference>
<dbReference type="GO" id="GO:0045735">
    <property type="term" value="F:nutrient reservoir activity"/>
    <property type="evidence" value="ECO:0007669"/>
    <property type="project" value="UniProtKB-KW"/>
</dbReference>
<evidence type="ECO:0000256" key="2">
    <source>
        <dbReference type="ARBA" id="ARBA00022761"/>
    </source>
</evidence>
<proteinExistence type="predicted"/>
<dbReference type="SUPFAM" id="SSF56968">
    <property type="entry name" value="Lipovitellin-phosvitin complex, beta-sheet shell regions"/>
    <property type="match status" value="2"/>
</dbReference>
<dbReference type="InterPro" id="IPR015816">
    <property type="entry name" value="Vitellinogen_b-sht_N"/>
</dbReference>
<feature type="chain" id="PRO_5029873191" description="Vitellogenin domain-containing protein" evidence="6">
    <location>
        <begin position="22"/>
        <end position="3581"/>
    </location>
</feature>
<evidence type="ECO:0000256" key="4">
    <source>
        <dbReference type="ARBA" id="ARBA00023180"/>
    </source>
</evidence>
<dbReference type="SMART" id="SM00638">
    <property type="entry name" value="LPD_N"/>
    <property type="match status" value="1"/>
</dbReference>
<dbReference type="Pfam" id="PF01347">
    <property type="entry name" value="Vitellogenin_N"/>
    <property type="match status" value="1"/>
</dbReference>
<evidence type="ECO:0000256" key="6">
    <source>
        <dbReference type="SAM" id="SignalP"/>
    </source>
</evidence>
<dbReference type="Gene3D" id="2.30.230.10">
    <property type="entry name" value="Lipovitellin, beta-sheet shell regions, chain A"/>
    <property type="match status" value="1"/>
</dbReference>
<dbReference type="PANTHER" id="PTHR23345">
    <property type="entry name" value="VITELLOGENIN-RELATED"/>
    <property type="match status" value="1"/>
</dbReference>
<dbReference type="PROSITE" id="PS51233">
    <property type="entry name" value="VWFD"/>
    <property type="match status" value="1"/>
</dbReference>
<evidence type="ECO:0000259" key="7">
    <source>
        <dbReference type="PROSITE" id="PS51211"/>
    </source>
</evidence>
<reference evidence="9" key="1">
    <citation type="submission" date="2021-01" db="UniProtKB">
        <authorList>
            <consortium name="EnsemblMetazoa"/>
        </authorList>
    </citation>
    <scope>IDENTIFICATION</scope>
</reference>
<sequence length="3581" mass="407818">MGKALTLTVLFLLSAGLEIEGRSVKYGNFQFQENRLDVFSYHGVIENGIQGTTDNVTKLKINALVEIANSKNYQFVLKLSDVKFFESLGSDSNYIELPKNDFALRLEKHSLKFEMGNGGIKKITPSTRSTQSDVLNVQRGILSMLQVRQVNEKNPEDLRIEDDVSGSCETAYIHITKPDQKNKYNLIEKVKDLSTCADHHNIRSTIDGNSYSNDGEDESKGSVYDSEFKCMYKFNLDGSGLHKVHCKEKFLARAFSSNQAGAYVFTSTKLKRISSTELSTIPSPYTDFYTTSIKFDHSPPVDKTTSGSNYRQKTINLLNELATDEFYESKPNSAERFFDLVISFRHLKVADINTIIGSVDLKKEEVRTFLFDALAQCGTATCLQVLFKTMDQSGMEKEAMKFLPFLAFIKDPNPEVIGLLNGLHQKTQHPSLILLITTLSYRMCKNHQGSCSDTGRIGQTMKDTENSLLSMLGNDCQTSNPMDQHKILYALKGIGNLGQPAKAIPLIMDCVQNAKHVNMSIAAIQAMRKMSLSTDVQYELMEMLADQNSDLEKRLQVFLLLMSRPSKEHVILARDIANDEKDSTQLRSFMNSYLRSVVGNKAPAHIRISKLIKEVLEEYPLDDFDPSPSRYSKAFLHSASFMNMAATVNGMTFFHPESFVPRSFSLNMTTHLFGFSVNAFEVNARMEGLERLIGKYMNNDGYFSTNYLKKVFQIPTRQRRSTETDDYKTIDEQVNMKQSSPQALVSFKMFGNEIQALTLDDLPFLNGKMDNVNIIHDLYEMTKGKRKVLKHNMLVMEISHMVPTMLGMPMKIALNGSAVITVDMNGKVDTKNLIFGPKAVTISGNLKPSVSLHASGKLSVECYGVSEIGTSFLGNVHFGKNFQGKVHYEEGKEIISELKADDQITDLLNISYNIFHESSLKKEQVRGIEKRAKGYLCSNNIFDTTSFMGCDICIQASFPNAFYNGTAPYFPLTGPFSVGVRNYPKDPKLTKYVLHIKKEDRIYTVSIGTPGATLERKYSLSVGLTRNNEGGLVGFTIGENRRGVLFDYVYDEETNEVRSTLSSNFTKSPIKLYTEFINRTDPTTLNRHVGTRWRFTHEKVHIQHDLFYKNTYEYWALGSKLEYAKGQTATIDLKIQYEPQVFDLVISHPSTDTKLLAKGKPMLPKLEGELNVTHAGQSMFDVYGMVDISKYEFVGTVTSKPEEAQINAKAKLDPAGKRFKLVSNFNGIPLNVESKLTSADSIHTLTNDMVVGEDKPRLVFNWDRNSLNTSFDIPGKVDSYWRNTFYREDAIIAITSLLSTKKGEESIIKYTLENTPDFSEACSRFEVPKYGSFGNCLNVYTSKTKQGFAYKQLSPKADQWATPFSFIRTDNANGMTNIKGNFMDYINVFYRRNKRELSMNLKAPYVTMNTHMNGGNSLNASLTFSNGTSSNILGFNYDLDDQPDEKTQSFQLSMNSVGRMLMRSSFNPKQSYGDSFLNTVKIMDPSDKPKYTLILKQKNSAGAPKGIENQDYTIVEFNGPSIHSFKTNMKNKMTIQGSKRKETNNDIVGTIRMAMFDPWSNTIAPLEDTLSLVMKPNGKMSLKLHNSNTMKQYSGAGKQMAMQYIGMMAQKAFGNVLGFDNTMVQKLARVMKTAMISYFSTTECNGDQVYERFIKGEFEKQDLMELLSALVKFPTSDAFKKILKDNKMIIDETMLAAFKKNQDKKVLDIVGGVINDIQTSPEMNTKNLKQFVQVLGNDKSFNIFEEEFFSFLQQLFNEINRIMNSKTEVDFNNLDLSFVTKHLPVKSRDQVKNTLKSIFEVLKTWKYNVEKTPQENFLHLMDEFEKVKAFDPLQLDFVNILAKSIIERSRLPKTIEDILKQFLKTLDHAELARKVSKFTLQSFKVPAPHKSYIDQLLNAKNLDEYLHTLANTIYQKGRISDQQKTMLKKFLDTRDKTIMITNIKEMLRSKYKVSETGLDLLETLITDGNLNSFKDLPSLYSVNFFPKLARKLLEKMKNLDLSAFLGKLNSLIKDQDVKNALQAVIDNKHNLNEIPANLLKLVLKKGGGDSPLSEMDQKILKEVNDISIKFLSIALGNERSPGKVLKNLIINYYGQVYSTAEKALPKSLKPVLKKMNSEIIPVLQQIDTKNLEDDATTTLFDLVDTLSKAIAQFVDTNFEKFMKEDFVNGIKELMQRIHTEDGKMTLWDIQMKYFKRIDEQFSFLIRLLGQFSNSEKNYFAEQFTLKDGKILYYKIYQSIWKGKVANKQNLKQLAALFEGLEQNALMQLSELTGNYSMYVSINKLAEFIKGLDEGEEITSILESIKEEPDLLFSNYTRAVISIINKEHTPGSIINQVLHFTKGLLFGENFMSAIIALNDGQSNALAFDAIHQQLKELLIAIGHTKIRDEVTINQQLDKYLPVMRQRLDRMFKNYKQGTEMYLGYLTKAKKIIQHGFDVAEKSLRDATEKEDSFDSMLLDFLVPSLDAINPLLRRYIPKQNNSEEVRAQIKAMCSINFTSPPFQCIFGEFIDSMNNAKKDQTFVDRLLEESENVVIEIVDKLVNDKTNEMQQLKVFIDDIRDSASTKQDNLLQKMVFRSSKSLEQFLRKTPEYEQLYYALITRGINITDSKGIFNMFVAGPLNKMTFSTSTKKLENAARVYLPMAVRETSRMLQNASTQVLYGIDEVKMSLAKNEFVTDPIGFILSFPEKVLLDISRNNLKEKKALMAVFKKFETNVKELHQKVLKEVGPYSGKLNKVSEKLLQLYREELSKLLDPVLKTLDSVDVKMEKDLADYMITSTGKQPFKSRLVTLTKKTRELRTKYVQIQKKYVSELKNKIREVLKNDKAFETFKNDKILKTVFASIDRKMLSKVLKTLNQDIEAILSNAFYPQLQILAASLDKTVCTIKKNLSHYYTIDVKGQTLTWEMPGMYQRYEQMMEQYNQMSTRVKSLIPKEINQNNIPTLQMMESLTTQYIESYPRQYISRIRNSAKNHNTQLVKSKAMFGQIAGTSPDQVFEQMMTKYQEELTRLSTLANKALQFTPPDDLETPVFRFLGLKTVESKDNIFQPISRTAYLFEKSLVTFDGKAIYLPKEVLGRYKDCKYLLTRDFQWKNFTVYLHKAKFVVEMKDGRVEIDRMNGNKVEVFVNQPSIYSTEKRHEEFPIQLAFSSVLKVQPNVLMIDSLVGFQVYCRLDVFACNVTVSGYYHNKTLGLFGTNNVENSDDLRMPRGGIASGILEFINAYELRRHKKCAIMDIAEVLPAAEDTKGKCSLFGSDNRNGNDVSITRKLADFSTRRSAFGDVCKNEPSNPLVHQAFTDSIHKEFGLLNDMLLSPTFDTCSLNTRNIRYTSTKNHKRTQIVILLKLIPSMKKVKSHLKRIVRRIQSDLKETDIQFSIVGYGGKGVRFHPHLQTGNGQVFTDVDGALTAINLIPFTGEEVSDRLGLRALKYASQIDYQPGSKIFLLFDNDATFTNSLREMIDVSGQLLSRGIILNTVNAYDMRRDIIGKDSYGRRYYVREPLGRDSPRTRFPKQDDYIPLVKQSRGAVFTLKAFLNGNSKWSKALPFSVSKVISLQSKTDQHQCKECACAKCKDVNNQQCEMKFMQ</sequence>
<feature type="signal peptide" evidence="6">
    <location>
        <begin position="1"/>
        <end position="21"/>
    </location>
</feature>
<evidence type="ECO:0008006" key="11">
    <source>
        <dbReference type="Google" id="ProtNLM"/>
    </source>
</evidence>
<name>A0A7M5XG98_9CNID</name>
<evidence type="ECO:0000259" key="8">
    <source>
        <dbReference type="PROSITE" id="PS51233"/>
    </source>
</evidence>
<dbReference type="Pfam" id="PF00094">
    <property type="entry name" value="VWD"/>
    <property type="match status" value="1"/>
</dbReference>
<dbReference type="OrthoDB" id="6484170at2759"/>
<dbReference type="Pfam" id="PF09172">
    <property type="entry name" value="Vit_open_b-sht"/>
    <property type="match status" value="1"/>
</dbReference>
<dbReference type="InterPro" id="IPR015255">
    <property type="entry name" value="Vitellinogen_open_b-sht"/>
</dbReference>
<comment type="caution">
    <text evidence="5">Lacks conserved residue(s) required for the propagation of feature annotation.</text>
</comment>
<dbReference type="InterPro" id="IPR015819">
    <property type="entry name" value="Lipid_transp_b-sht_shell"/>
</dbReference>
<evidence type="ECO:0000256" key="3">
    <source>
        <dbReference type="ARBA" id="ARBA00023157"/>
    </source>
</evidence>
<protein>
    <recommendedName>
        <fullName evidence="11">Vitellogenin domain-containing protein</fullName>
    </recommendedName>
</protein>
<evidence type="ECO:0000256" key="5">
    <source>
        <dbReference type="PROSITE-ProRule" id="PRU00557"/>
    </source>
</evidence>
<evidence type="ECO:0000313" key="9">
    <source>
        <dbReference type="EnsemblMetazoa" id="CLYHEMP021883.1"/>
    </source>
</evidence>
<dbReference type="InterPro" id="IPR001747">
    <property type="entry name" value="Vitellogenin_N"/>
</dbReference>
<evidence type="ECO:0000256" key="1">
    <source>
        <dbReference type="ARBA" id="ARBA00022729"/>
    </source>
</evidence>